<dbReference type="Pfam" id="PF00620">
    <property type="entry name" value="RhoGAP"/>
    <property type="match status" value="1"/>
</dbReference>
<dbReference type="PROSITE" id="PS50238">
    <property type="entry name" value="RHOGAP"/>
    <property type="match status" value="1"/>
</dbReference>
<dbReference type="GO" id="GO:0005737">
    <property type="term" value="C:cytoplasm"/>
    <property type="evidence" value="ECO:0007669"/>
    <property type="project" value="TreeGrafter"/>
</dbReference>
<reference evidence="4" key="1">
    <citation type="journal article" date="2020" name="Nat. Commun.">
        <title>Large-scale genome sequencing of mycorrhizal fungi provides insights into the early evolution of symbiotic traits.</title>
        <authorList>
            <person name="Miyauchi S."/>
            <person name="Kiss E."/>
            <person name="Kuo A."/>
            <person name="Drula E."/>
            <person name="Kohler A."/>
            <person name="Sanchez-Garcia M."/>
            <person name="Morin E."/>
            <person name="Andreopoulos B."/>
            <person name="Barry K.W."/>
            <person name="Bonito G."/>
            <person name="Buee M."/>
            <person name="Carver A."/>
            <person name="Chen C."/>
            <person name="Cichocki N."/>
            <person name="Clum A."/>
            <person name="Culley D."/>
            <person name="Crous P.W."/>
            <person name="Fauchery L."/>
            <person name="Girlanda M."/>
            <person name="Hayes R.D."/>
            <person name="Keri Z."/>
            <person name="LaButti K."/>
            <person name="Lipzen A."/>
            <person name="Lombard V."/>
            <person name="Magnuson J."/>
            <person name="Maillard F."/>
            <person name="Murat C."/>
            <person name="Nolan M."/>
            <person name="Ohm R.A."/>
            <person name="Pangilinan J."/>
            <person name="Pereira M.F."/>
            <person name="Perotto S."/>
            <person name="Peter M."/>
            <person name="Pfister S."/>
            <person name="Riley R."/>
            <person name="Sitrit Y."/>
            <person name="Stielow J.B."/>
            <person name="Szollosi G."/>
            <person name="Zifcakova L."/>
            <person name="Stursova M."/>
            <person name="Spatafora J.W."/>
            <person name="Tedersoo L."/>
            <person name="Vaario L.M."/>
            <person name="Yamada A."/>
            <person name="Yan M."/>
            <person name="Wang P."/>
            <person name="Xu J."/>
            <person name="Bruns T."/>
            <person name="Baldrian P."/>
            <person name="Vilgalys R."/>
            <person name="Dunand C."/>
            <person name="Henrissat B."/>
            <person name="Grigoriev I.V."/>
            <person name="Hibbett D."/>
            <person name="Nagy L.G."/>
            <person name="Martin F.M."/>
        </authorList>
    </citation>
    <scope>NUCLEOTIDE SEQUENCE</scope>
    <source>
        <strain evidence="4">UP504</strain>
    </source>
</reference>
<dbReference type="InterPro" id="IPR027267">
    <property type="entry name" value="AH/BAR_dom_sf"/>
</dbReference>
<dbReference type="PANTHER" id="PTHR23176:SF134">
    <property type="entry name" value="RHO-TYPE GTPASE-ACTIVATING PROTEIN"/>
    <property type="match status" value="1"/>
</dbReference>
<accession>A0A9P6B8U9</accession>
<dbReference type="EMBL" id="MU128915">
    <property type="protein sequence ID" value="KAF9519904.1"/>
    <property type="molecule type" value="Genomic_DNA"/>
</dbReference>
<feature type="domain" description="Rho-GAP" evidence="3">
    <location>
        <begin position="349"/>
        <end position="543"/>
    </location>
</feature>
<evidence type="ECO:0000313" key="4">
    <source>
        <dbReference type="EMBL" id="KAF9519904.1"/>
    </source>
</evidence>
<feature type="compositionally biased region" description="Polar residues" evidence="2">
    <location>
        <begin position="654"/>
        <end position="663"/>
    </location>
</feature>
<protein>
    <recommendedName>
        <fullName evidence="3">Rho-GAP domain-containing protein</fullName>
    </recommendedName>
</protein>
<evidence type="ECO:0000256" key="2">
    <source>
        <dbReference type="SAM" id="MobiDB-lite"/>
    </source>
</evidence>
<keyword evidence="5" id="KW-1185">Reference proteome</keyword>
<feature type="region of interest" description="Disordered" evidence="2">
    <location>
        <begin position="140"/>
        <end position="212"/>
    </location>
</feature>
<feature type="compositionally biased region" description="Polar residues" evidence="2">
    <location>
        <begin position="552"/>
        <end position="563"/>
    </location>
</feature>
<dbReference type="SUPFAM" id="SSF103657">
    <property type="entry name" value="BAR/IMD domain-like"/>
    <property type="match status" value="1"/>
</dbReference>
<dbReference type="PANTHER" id="PTHR23176">
    <property type="entry name" value="RHO/RAC/CDC GTPASE-ACTIVATING PROTEIN"/>
    <property type="match status" value="1"/>
</dbReference>
<dbReference type="Pfam" id="PF00611">
    <property type="entry name" value="FCH"/>
    <property type="match status" value="1"/>
</dbReference>
<dbReference type="AlphaFoldDB" id="A0A9P6B8U9"/>
<dbReference type="Proteomes" id="UP000886523">
    <property type="component" value="Unassembled WGS sequence"/>
</dbReference>
<evidence type="ECO:0000313" key="5">
    <source>
        <dbReference type="Proteomes" id="UP000886523"/>
    </source>
</evidence>
<gene>
    <name evidence="4" type="ORF">BS47DRAFT_1374940</name>
</gene>
<feature type="compositionally biased region" description="Polar residues" evidence="2">
    <location>
        <begin position="199"/>
        <end position="211"/>
    </location>
</feature>
<feature type="region of interest" description="Disordered" evidence="2">
    <location>
        <begin position="552"/>
        <end position="587"/>
    </location>
</feature>
<organism evidence="4 5">
    <name type="scientific">Hydnum rufescens UP504</name>
    <dbReference type="NCBI Taxonomy" id="1448309"/>
    <lineage>
        <taxon>Eukaryota</taxon>
        <taxon>Fungi</taxon>
        <taxon>Dikarya</taxon>
        <taxon>Basidiomycota</taxon>
        <taxon>Agaricomycotina</taxon>
        <taxon>Agaricomycetes</taxon>
        <taxon>Cantharellales</taxon>
        <taxon>Hydnaceae</taxon>
        <taxon>Hydnum</taxon>
    </lineage>
</organism>
<dbReference type="InterPro" id="IPR008936">
    <property type="entry name" value="Rho_GTPase_activation_prot"/>
</dbReference>
<dbReference type="InterPro" id="IPR050729">
    <property type="entry name" value="Rho-GAP"/>
</dbReference>
<dbReference type="InterPro" id="IPR001060">
    <property type="entry name" value="FCH_dom"/>
</dbReference>
<proteinExistence type="predicted"/>
<dbReference type="SMART" id="SM00324">
    <property type="entry name" value="RhoGAP"/>
    <property type="match status" value="1"/>
</dbReference>
<evidence type="ECO:0000259" key="3">
    <source>
        <dbReference type="PROSITE" id="PS50238"/>
    </source>
</evidence>
<dbReference type="Gene3D" id="1.10.555.10">
    <property type="entry name" value="Rho GTPase activation protein"/>
    <property type="match status" value="1"/>
</dbReference>
<dbReference type="GO" id="GO:0007165">
    <property type="term" value="P:signal transduction"/>
    <property type="evidence" value="ECO:0007669"/>
    <property type="project" value="InterPro"/>
</dbReference>
<sequence length="701" mass="77822">MSSQGLDQKSNGPIPAFDHQLKTLSDSYIAFMQERIRIEEAYVEGLLRLHRNTRALDNLLDDRDPSSIRVAWRELRDNLEREAETRSAFANTLKKDIQERTRKRIKEDIKESALAHQEYVENVLPRLKRNYLRKCQEVEEYKSADRASTSTSGTAAATNLSDAAVSPSPRRSSFEERERMALSNVISPTPSTTSQTGPRNRSPTVTGTSLSDLAHQGKKGLNQLIGFLDQNRERAGAASTARESADRTTNGLRGIRAKKEAEEADKEYRKGVHWLETLRLRRVKILQAGYNSLILFVGESGEVMSKALQVYVDCVTSTTSTCASLASYAQTAVAKISTNTDLDRVKNFVALVDYATARNMNNEAPSIVLMCIREVEARGMDAEGIYRVSGRHAAVQELTHKIERNERAFQFNPITEDVYAVSGLLKLYLRELPEPVFRFPLQERLHHSEDREEHISNGFLILKSKIRRLPPVHQVTLRVLVEHLARVAANSPQNKMDARNLAIVFGSVIFGEDEVPRTGDILSITTWKDTVMEDLITFSVLLFDDLHHSKIPSSASTSYSGKETGTLALPLPAQYPGKDQDSTPTLLSRPQYFTKDEDFAPTLPLHPQNSIHPSRRAVTANPSLLDNVASSDASLGSPARPTGNSFQDDADTPTAYSEQTGAHQGSPDLSDPFAARESPRGVSRAPMASPPPSPSRPTHVT</sequence>
<dbReference type="SUPFAM" id="SSF48350">
    <property type="entry name" value="GTPase activation domain, GAP"/>
    <property type="match status" value="1"/>
</dbReference>
<name>A0A9P6B8U9_9AGAM</name>
<feature type="region of interest" description="Disordered" evidence="2">
    <location>
        <begin position="628"/>
        <end position="701"/>
    </location>
</feature>
<keyword evidence="1" id="KW-0343">GTPase activation</keyword>
<dbReference type="Gene3D" id="1.20.1270.60">
    <property type="entry name" value="Arfaptin homology (AH) domain/BAR domain"/>
    <property type="match status" value="1"/>
</dbReference>
<evidence type="ECO:0000256" key="1">
    <source>
        <dbReference type="ARBA" id="ARBA00022468"/>
    </source>
</evidence>
<dbReference type="GO" id="GO:0005096">
    <property type="term" value="F:GTPase activator activity"/>
    <property type="evidence" value="ECO:0007669"/>
    <property type="project" value="UniProtKB-KW"/>
</dbReference>
<feature type="compositionally biased region" description="Low complexity" evidence="2">
    <location>
        <begin position="146"/>
        <end position="158"/>
    </location>
</feature>
<feature type="compositionally biased region" description="Low complexity" evidence="2">
    <location>
        <begin position="187"/>
        <end position="198"/>
    </location>
</feature>
<dbReference type="OrthoDB" id="79452at2759"/>
<comment type="caution">
    <text evidence="4">The sequence shown here is derived from an EMBL/GenBank/DDBJ whole genome shotgun (WGS) entry which is preliminary data.</text>
</comment>
<dbReference type="InterPro" id="IPR000198">
    <property type="entry name" value="RhoGAP_dom"/>
</dbReference>